<dbReference type="EMBL" id="MT211886">
    <property type="protein sequence ID" value="QJF58764.1"/>
    <property type="molecule type" value="Genomic_DNA"/>
</dbReference>
<keyword evidence="5 8" id="KW-0676">Redox-active center</keyword>
<name>A0A6M3WB72_COROI</name>
<organism evidence="10">
    <name type="scientific">Corallina officinalis</name>
    <name type="common">Coral seaweed</name>
    <dbReference type="NCBI Taxonomy" id="35170"/>
    <lineage>
        <taxon>Eukaryota</taxon>
        <taxon>Rhodophyta</taxon>
        <taxon>Florideophyceae</taxon>
        <taxon>Corallinophycidae</taxon>
        <taxon>Corallinales</taxon>
        <taxon>Corallinaceae</taxon>
        <taxon>Corallinoideae</taxon>
        <taxon>Corallina</taxon>
    </lineage>
</organism>
<dbReference type="PRINTS" id="PR00421">
    <property type="entry name" value="THIOREDOXIN"/>
</dbReference>
<dbReference type="InterPro" id="IPR013766">
    <property type="entry name" value="Thioredoxin_domain"/>
</dbReference>
<dbReference type="PROSITE" id="PS51352">
    <property type="entry name" value="THIOREDOXIN_2"/>
    <property type="match status" value="1"/>
</dbReference>
<proteinExistence type="inferred from homology"/>
<evidence type="ECO:0000256" key="7">
    <source>
        <dbReference type="PIRSR" id="PIRSR000077-1"/>
    </source>
</evidence>
<dbReference type="PANTHER" id="PTHR45663:SF11">
    <property type="entry name" value="GEO12009P1"/>
    <property type="match status" value="1"/>
</dbReference>
<dbReference type="CDD" id="cd02947">
    <property type="entry name" value="TRX_family"/>
    <property type="match status" value="1"/>
</dbReference>
<evidence type="ECO:0000256" key="3">
    <source>
        <dbReference type="ARBA" id="ARBA00022982"/>
    </source>
</evidence>
<dbReference type="InterPro" id="IPR036249">
    <property type="entry name" value="Thioredoxin-like_sf"/>
</dbReference>
<keyword evidence="3" id="KW-0249">Electron transport</keyword>
<dbReference type="PROSITE" id="PS00194">
    <property type="entry name" value="THIOREDOXIN_1"/>
    <property type="match status" value="1"/>
</dbReference>
<keyword evidence="4 8" id="KW-1015">Disulfide bond</keyword>
<feature type="site" description="Contributes to redox potential value" evidence="7">
    <location>
        <position position="33"/>
    </location>
</feature>
<dbReference type="InterPro" id="IPR017937">
    <property type="entry name" value="Thioredoxin_CS"/>
</dbReference>
<keyword evidence="2" id="KW-0813">Transport</keyword>
<evidence type="ECO:0000256" key="1">
    <source>
        <dbReference type="ARBA" id="ARBA00003318"/>
    </source>
</evidence>
<dbReference type="Pfam" id="PF00085">
    <property type="entry name" value="Thioredoxin"/>
    <property type="match status" value="1"/>
</dbReference>
<dbReference type="GO" id="GO:0015035">
    <property type="term" value="F:protein-disulfide reductase activity"/>
    <property type="evidence" value="ECO:0007669"/>
    <property type="project" value="InterPro"/>
</dbReference>
<dbReference type="GO" id="GO:0005737">
    <property type="term" value="C:cytoplasm"/>
    <property type="evidence" value="ECO:0007669"/>
    <property type="project" value="TreeGrafter"/>
</dbReference>
<feature type="site" description="Contributes to redox potential value" evidence="7">
    <location>
        <position position="34"/>
    </location>
</feature>
<dbReference type="InterPro" id="IPR005746">
    <property type="entry name" value="Thioredoxin"/>
</dbReference>
<dbReference type="FunFam" id="3.40.30.10:FF:000001">
    <property type="entry name" value="Thioredoxin"/>
    <property type="match status" value="1"/>
</dbReference>
<feature type="active site" description="Nucleophile" evidence="7">
    <location>
        <position position="32"/>
    </location>
</feature>
<dbReference type="PANTHER" id="PTHR45663">
    <property type="entry name" value="GEO12009P1"/>
    <property type="match status" value="1"/>
</dbReference>
<evidence type="ECO:0000256" key="2">
    <source>
        <dbReference type="ARBA" id="ARBA00022448"/>
    </source>
</evidence>
<comment type="similarity">
    <text evidence="6">Belongs to the thioredoxin family.</text>
</comment>
<dbReference type="NCBIfam" id="TIGR01068">
    <property type="entry name" value="thioredoxin"/>
    <property type="match status" value="1"/>
</dbReference>
<dbReference type="AlphaFoldDB" id="A0A6M3WB72"/>
<evidence type="ECO:0000256" key="6">
    <source>
        <dbReference type="PIRNR" id="PIRNR000077"/>
    </source>
</evidence>
<feature type="domain" description="Thioredoxin" evidence="9">
    <location>
        <begin position="1"/>
        <end position="110"/>
    </location>
</feature>
<keyword evidence="10" id="KW-0934">Plastid</keyword>
<evidence type="ECO:0000256" key="5">
    <source>
        <dbReference type="ARBA" id="ARBA00023284"/>
    </source>
</evidence>
<protein>
    <recommendedName>
        <fullName evidence="6">Thioredoxin</fullName>
    </recommendedName>
</protein>
<feature type="active site" description="Nucleophile" evidence="7">
    <location>
        <position position="35"/>
    </location>
</feature>
<reference evidence="10" key="1">
    <citation type="submission" date="2020-03" db="EMBL/GenBank/DDBJ databases">
        <title>Mitochondrial and Plastid genome variability of Corallina officinalis (Corallinales, Rhodophyta).</title>
        <authorList>
            <person name="Yesson C."/>
            <person name="Bian X."/>
            <person name="Williamson C."/>
            <person name="Briscoe A.G."/>
            <person name="Brodie J."/>
        </authorList>
    </citation>
    <scope>NUCLEOTIDE SEQUENCE</scope>
</reference>
<feature type="disulfide bond" description="Redox-active" evidence="8">
    <location>
        <begin position="32"/>
        <end position="35"/>
    </location>
</feature>
<evidence type="ECO:0000259" key="9">
    <source>
        <dbReference type="PROSITE" id="PS51352"/>
    </source>
</evidence>
<dbReference type="PIRSF" id="PIRSF000077">
    <property type="entry name" value="Thioredoxin"/>
    <property type="match status" value="1"/>
</dbReference>
<gene>
    <name evidence="10" type="primary">trxA</name>
</gene>
<sequence>MVEVLQIEDTTFDKEVLESIKPVLVDFWAPWCGPCRMVATVVDEIASEYSESVKVVKVNTDENPSTAAFYGIRSIPTLMIFHEGQRVDTVIGAVPKSTLYNKLQEYLKEK</sequence>
<evidence type="ECO:0000256" key="8">
    <source>
        <dbReference type="PIRSR" id="PIRSR000077-4"/>
    </source>
</evidence>
<feature type="site" description="Deprotonates C-terminal active site Cys" evidence="7">
    <location>
        <position position="26"/>
    </location>
</feature>
<dbReference type="SUPFAM" id="SSF52833">
    <property type="entry name" value="Thioredoxin-like"/>
    <property type="match status" value="1"/>
</dbReference>
<accession>A0A6M3WB72</accession>
<dbReference type="Gene3D" id="3.40.30.10">
    <property type="entry name" value="Glutaredoxin"/>
    <property type="match status" value="1"/>
</dbReference>
<comment type="function">
    <text evidence="1">Participates in various redox reactions through the reversible oxidation of its active center dithiol to a disulfide and catalyzes dithiol-disulfide exchange reactions.</text>
</comment>
<geneLocation type="chloroplast" evidence="10"/>
<evidence type="ECO:0000313" key="10">
    <source>
        <dbReference type="EMBL" id="QJF58764.1"/>
    </source>
</evidence>
<keyword evidence="10" id="KW-0150">Chloroplast</keyword>
<evidence type="ECO:0000256" key="4">
    <source>
        <dbReference type="ARBA" id="ARBA00023157"/>
    </source>
</evidence>